<evidence type="ECO:0000313" key="7">
    <source>
        <dbReference type="EMBL" id="CAC5387241.1"/>
    </source>
</evidence>
<dbReference type="OrthoDB" id="2288928at2759"/>
<dbReference type="SMART" id="SM00320">
    <property type="entry name" value="WD40"/>
    <property type="match status" value="6"/>
</dbReference>
<dbReference type="PRINTS" id="PR00320">
    <property type="entry name" value="GPROTEINBRPT"/>
</dbReference>
<feature type="region of interest" description="Disordered" evidence="6">
    <location>
        <begin position="329"/>
        <end position="364"/>
    </location>
</feature>
<feature type="repeat" description="WD" evidence="5">
    <location>
        <begin position="95"/>
        <end position="135"/>
    </location>
</feature>
<organism evidence="7 8">
    <name type="scientific">Mytilus coruscus</name>
    <name type="common">Sea mussel</name>
    <dbReference type="NCBI Taxonomy" id="42192"/>
    <lineage>
        <taxon>Eukaryota</taxon>
        <taxon>Metazoa</taxon>
        <taxon>Spiralia</taxon>
        <taxon>Lophotrochozoa</taxon>
        <taxon>Mollusca</taxon>
        <taxon>Bivalvia</taxon>
        <taxon>Autobranchia</taxon>
        <taxon>Pteriomorphia</taxon>
        <taxon>Mytilida</taxon>
        <taxon>Mytiloidea</taxon>
        <taxon>Mytilidae</taxon>
        <taxon>Mytilinae</taxon>
        <taxon>Mytilus</taxon>
    </lineage>
</organism>
<reference evidence="7 8" key="1">
    <citation type="submission" date="2020-06" db="EMBL/GenBank/DDBJ databases">
        <authorList>
            <person name="Li R."/>
            <person name="Bekaert M."/>
        </authorList>
    </citation>
    <scope>NUCLEOTIDE SEQUENCE [LARGE SCALE GENOMIC DNA]</scope>
    <source>
        <strain evidence="8">wild</strain>
    </source>
</reference>
<evidence type="ECO:0000256" key="3">
    <source>
        <dbReference type="ARBA" id="ARBA00022737"/>
    </source>
</evidence>
<feature type="compositionally biased region" description="Acidic residues" evidence="6">
    <location>
        <begin position="345"/>
        <end position="364"/>
    </location>
</feature>
<evidence type="ECO:0000256" key="4">
    <source>
        <dbReference type="ARBA" id="ARBA00037984"/>
    </source>
</evidence>
<evidence type="ECO:0000256" key="1">
    <source>
        <dbReference type="ARBA" id="ARBA00007625"/>
    </source>
</evidence>
<dbReference type="Pfam" id="PF24796">
    <property type="entry name" value="WDR55"/>
    <property type="match status" value="1"/>
</dbReference>
<dbReference type="SUPFAM" id="SSF50978">
    <property type="entry name" value="WD40 repeat-like"/>
    <property type="match status" value="1"/>
</dbReference>
<dbReference type="PROSITE" id="PS00678">
    <property type="entry name" value="WD_REPEATS_1"/>
    <property type="match status" value="2"/>
</dbReference>
<keyword evidence="2 5" id="KW-0853">WD repeat</keyword>
<accession>A0A6J8BVH7</accession>
<keyword evidence="3" id="KW-0677">Repeat</keyword>
<feature type="repeat" description="WD" evidence="5">
    <location>
        <begin position="52"/>
        <end position="93"/>
    </location>
</feature>
<comment type="similarity">
    <text evidence="4">Belongs to the WD repeat POC1 family.</text>
</comment>
<dbReference type="InterPro" id="IPR050505">
    <property type="entry name" value="WDR55/POC1"/>
</dbReference>
<dbReference type="Gene3D" id="2.130.10.10">
    <property type="entry name" value="YVTN repeat-like/Quinoprotein amine dehydrogenase"/>
    <property type="match status" value="2"/>
</dbReference>
<keyword evidence="8" id="KW-1185">Reference proteome</keyword>
<evidence type="ECO:0000256" key="6">
    <source>
        <dbReference type="SAM" id="MobiDB-lite"/>
    </source>
</evidence>
<protein>
    <submittedName>
        <fullName evidence="7">WD repeat-containing protein 55</fullName>
    </submittedName>
</protein>
<evidence type="ECO:0000256" key="2">
    <source>
        <dbReference type="ARBA" id="ARBA00022574"/>
    </source>
</evidence>
<evidence type="ECO:0000313" key="8">
    <source>
        <dbReference type="Proteomes" id="UP000507470"/>
    </source>
</evidence>
<dbReference type="InterPro" id="IPR036322">
    <property type="entry name" value="WD40_repeat_dom_sf"/>
</dbReference>
<feature type="repeat" description="WD" evidence="5">
    <location>
        <begin position="273"/>
        <end position="307"/>
    </location>
</feature>
<comment type="similarity">
    <text evidence="1">Belongs to the WD repeat WDR55 family.</text>
</comment>
<proteinExistence type="inferred from homology"/>
<dbReference type="InterPro" id="IPR001680">
    <property type="entry name" value="WD40_rpt"/>
</dbReference>
<dbReference type="PROSITE" id="PS50082">
    <property type="entry name" value="WD_REPEATS_2"/>
    <property type="match status" value="3"/>
</dbReference>
<dbReference type="InterPro" id="IPR020472">
    <property type="entry name" value="WD40_PAC1"/>
</dbReference>
<dbReference type="Proteomes" id="UP000507470">
    <property type="component" value="Unassembled WGS sequence"/>
</dbReference>
<dbReference type="AlphaFoldDB" id="A0A6J8BVH7"/>
<dbReference type="InterPro" id="IPR019775">
    <property type="entry name" value="WD40_repeat_CS"/>
</dbReference>
<gene>
    <name evidence="7" type="ORF">MCOR_22600</name>
</gene>
<dbReference type="EMBL" id="CACVKT020003994">
    <property type="protein sequence ID" value="CAC5387241.1"/>
    <property type="molecule type" value="Genomic_DNA"/>
</dbReference>
<sequence>MDSKPSTIKTDNVTVDLCFHPKKDVLATGDMEGDIRLYSYPAAGDTSEIMTLTHHKKACRCLRFSNNGEELYTASKDKSIQIIDLNTGGVKHKFKKAHDCPVYCMLVTGEHFIATGDDDGVIKIWDVRINKEVIEIKENEDFISDMGIDPHKRMLLATSGDGTLTAYNIRRKKLEMQSELFDSEFLSIAQMKNNQKVVCGSGDGVFYLFNWGEWGNMSDMFPALNSPPVSLDCMVALTDDIICCGCDDGNIRAINILPNRIIGVVGGHEKFPVENISLSYDKKLLASCSHDQTIKFWNIDNLDEQRVSDKKKKKSNKSKLLSSADKKDDFFSGLAEGGGASNVSSDDDDSDDDDESEEDDSDEN</sequence>
<dbReference type="InterPro" id="IPR015943">
    <property type="entry name" value="WD40/YVTN_repeat-like_dom_sf"/>
</dbReference>
<name>A0A6J8BVH7_MYTCO</name>
<evidence type="ECO:0000256" key="5">
    <source>
        <dbReference type="PROSITE-ProRule" id="PRU00221"/>
    </source>
</evidence>
<dbReference type="CDD" id="cd00200">
    <property type="entry name" value="WD40"/>
    <property type="match status" value="1"/>
</dbReference>
<dbReference type="PANTHER" id="PTHR44019:SF20">
    <property type="entry name" value="WD REPEAT-CONTAINING PROTEIN 55"/>
    <property type="match status" value="1"/>
</dbReference>
<dbReference type="PANTHER" id="PTHR44019">
    <property type="entry name" value="WD REPEAT-CONTAINING PROTEIN 55"/>
    <property type="match status" value="1"/>
</dbReference>